<feature type="region of interest" description="Disordered" evidence="1">
    <location>
        <begin position="130"/>
        <end position="150"/>
    </location>
</feature>
<accession>A0A7S0V993</accession>
<keyword evidence="2" id="KW-0732">Signal</keyword>
<dbReference type="PROSITE" id="PS51257">
    <property type="entry name" value="PROKAR_LIPOPROTEIN"/>
    <property type="match status" value="1"/>
</dbReference>
<protein>
    <submittedName>
        <fullName evidence="3">Uncharacterized protein</fullName>
    </submittedName>
</protein>
<dbReference type="AlphaFoldDB" id="A0A7S0V993"/>
<name>A0A7S0V993_9CRYP</name>
<dbReference type="EMBL" id="HBFN01005628">
    <property type="protein sequence ID" value="CAD8783634.1"/>
    <property type="molecule type" value="Transcribed_RNA"/>
</dbReference>
<evidence type="ECO:0000256" key="2">
    <source>
        <dbReference type="SAM" id="SignalP"/>
    </source>
</evidence>
<feature type="chain" id="PRO_5030844149" evidence="2">
    <location>
        <begin position="41"/>
        <end position="150"/>
    </location>
</feature>
<sequence>MSAGRGPARSPVSAALSVVLACMAITGGAFLAAPPQQVHAEIIRDEYGGTKQRICPVAYFPCYQEGYFCFRPIYCEGVWSPEGTLNALIIFGGVLGPAYAIWRRKAGLDPDPNTEEGMAELRRRWNLRDAGSAARDKPKELSKFFGKKKD</sequence>
<evidence type="ECO:0000256" key="1">
    <source>
        <dbReference type="SAM" id="MobiDB-lite"/>
    </source>
</evidence>
<evidence type="ECO:0000313" key="3">
    <source>
        <dbReference type="EMBL" id="CAD8783634.1"/>
    </source>
</evidence>
<organism evidence="3">
    <name type="scientific">Hemiselmis tepida</name>
    <dbReference type="NCBI Taxonomy" id="464990"/>
    <lineage>
        <taxon>Eukaryota</taxon>
        <taxon>Cryptophyceae</taxon>
        <taxon>Cryptomonadales</taxon>
        <taxon>Hemiselmidaceae</taxon>
        <taxon>Hemiselmis</taxon>
    </lineage>
</organism>
<reference evidence="3" key="1">
    <citation type="submission" date="2021-01" db="EMBL/GenBank/DDBJ databases">
        <authorList>
            <person name="Corre E."/>
            <person name="Pelletier E."/>
            <person name="Niang G."/>
            <person name="Scheremetjew M."/>
            <person name="Finn R."/>
            <person name="Kale V."/>
            <person name="Holt S."/>
            <person name="Cochrane G."/>
            <person name="Meng A."/>
            <person name="Brown T."/>
            <person name="Cohen L."/>
        </authorList>
    </citation>
    <scope>NUCLEOTIDE SEQUENCE</scope>
    <source>
        <strain evidence="3">CCMP443</strain>
    </source>
</reference>
<proteinExistence type="predicted"/>
<gene>
    <name evidence="3" type="ORF">HTEP1355_LOCUS3313</name>
</gene>
<feature type="signal peptide" evidence="2">
    <location>
        <begin position="1"/>
        <end position="40"/>
    </location>
</feature>